<feature type="domain" description="PpiC" evidence="12">
    <location>
        <begin position="345"/>
        <end position="449"/>
    </location>
</feature>
<proteinExistence type="inferred from homology"/>
<keyword evidence="3" id="KW-0997">Cell inner membrane</keyword>
<dbReference type="GO" id="GO:0003755">
    <property type="term" value="F:peptidyl-prolyl cis-trans isomerase activity"/>
    <property type="evidence" value="ECO:0007669"/>
    <property type="project" value="UniProtKB-KW"/>
</dbReference>
<dbReference type="OrthoDB" id="9812372at2"/>
<dbReference type="Proteomes" id="UP000307507">
    <property type="component" value="Unassembled WGS sequence"/>
</dbReference>
<keyword evidence="4" id="KW-0812">Transmembrane</keyword>
<evidence type="ECO:0000256" key="11">
    <source>
        <dbReference type="PROSITE-ProRule" id="PRU00278"/>
    </source>
</evidence>
<evidence type="ECO:0000256" key="10">
    <source>
        <dbReference type="ARBA" id="ARBA00042775"/>
    </source>
</evidence>
<evidence type="ECO:0000259" key="12">
    <source>
        <dbReference type="PROSITE" id="PS50198"/>
    </source>
</evidence>
<gene>
    <name evidence="13" type="ORF">E6C50_05005</name>
</gene>
<dbReference type="RefSeq" id="WP_136402125.1">
    <property type="nucleotide sequence ID" value="NZ_SSNZ01000002.1"/>
</dbReference>
<dbReference type="AlphaFoldDB" id="A0A4S3ZYV0"/>
<keyword evidence="5" id="KW-1133">Transmembrane helix</keyword>
<dbReference type="PROSITE" id="PS50198">
    <property type="entry name" value="PPIC_PPIASE_2"/>
    <property type="match status" value="1"/>
</dbReference>
<dbReference type="SUPFAM" id="SSF54534">
    <property type="entry name" value="FKBP-like"/>
    <property type="match status" value="1"/>
</dbReference>
<dbReference type="EMBL" id="SSNZ01000002">
    <property type="protein sequence ID" value="THF51138.1"/>
    <property type="molecule type" value="Genomic_DNA"/>
</dbReference>
<evidence type="ECO:0000256" key="1">
    <source>
        <dbReference type="ARBA" id="ARBA00004382"/>
    </source>
</evidence>
<evidence type="ECO:0000256" key="5">
    <source>
        <dbReference type="ARBA" id="ARBA00022989"/>
    </source>
</evidence>
<name>A0A4S3ZYV0_9FLAO</name>
<comment type="subcellular location">
    <subcellularLocation>
        <location evidence="1">Cell inner membrane</location>
        <topology evidence="1">Single-pass type II membrane protein</topology>
        <orientation evidence="1">Periplasmic side</orientation>
    </subcellularLocation>
</comment>
<dbReference type="Pfam" id="PF13616">
    <property type="entry name" value="Rotamase_3"/>
    <property type="match status" value="1"/>
</dbReference>
<dbReference type="PANTHER" id="PTHR47529">
    <property type="entry name" value="PEPTIDYL-PROLYL CIS-TRANS ISOMERASE D"/>
    <property type="match status" value="1"/>
</dbReference>
<evidence type="ECO:0000313" key="14">
    <source>
        <dbReference type="Proteomes" id="UP000307507"/>
    </source>
</evidence>
<evidence type="ECO:0000256" key="8">
    <source>
        <dbReference type="ARBA" id="ARBA00038408"/>
    </source>
</evidence>
<evidence type="ECO:0000256" key="9">
    <source>
        <dbReference type="ARBA" id="ARBA00040743"/>
    </source>
</evidence>
<reference evidence="13 14" key="1">
    <citation type="submission" date="2019-04" db="EMBL/GenBank/DDBJ databases">
        <title>Flavobacterium sp. nov. isolated from construction timber.</title>
        <authorList>
            <person name="Lin S.-Y."/>
            <person name="Chang C.-T."/>
            <person name="Young C.-C."/>
        </authorList>
    </citation>
    <scope>NUCLEOTIDE SEQUENCE [LARGE SCALE GENOMIC DNA]</scope>
    <source>
        <strain evidence="13 14">CC-CTC003</strain>
    </source>
</reference>
<keyword evidence="11 13" id="KW-0413">Isomerase</keyword>
<dbReference type="InterPro" id="IPR027304">
    <property type="entry name" value="Trigger_fact/SurA_dom_sf"/>
</dbReference>
<dbReference type="PANTHER" id="PTHR47529:SF1">
    <property type="entry name" value="PERIPLASMIC CHAPERONE PPID"/>
    <property type="match status" value="1"/>
</dbReference>
<evidence type="ECO:0000256" key="3">
    <source>
        <dbReference type="ARBA" id="ARBA00022519"/>
    </source>
</evidence>
<dbReference type="Pfam" id="PF13623">
    <property type="entry name" value="SurA_N_2"/>
    <property type="match status" value="1"/>
</dbReference>
<accession>A0A4S3ZYV0</accession>
<dbReference type="Gene3D" id="3.10.50.40">
    <property type="match status" value="1"/>
</dbReference>
<dbReference type="SUPFAM" id="SSF109998">
    <property type="entry name" value="Triger factor/SurA peptide-binding domain-like"/>
    <property type="match status" value="1"/>
</dbReference>
<keyword evidence="6" id="KW-0472">Membrane</keyword>
<keyword evidence="2" id="KW-1003">Cell membrane</keyword>
<keyword evidence="7" id="KW-0143">Chaperone</keyword>
<comment type="similarity">
    <text evidence="8">Belongs to the PpiD chaperone family.</text>
</comment>
<keyword evidence="11" id="KW-0697">Rotamase</keyword>
<evidence type="ECO:0000313" key="13">
    <source>
        <dbReference type="EMBL" id="THF51138.1"/>
    </source>
</evidence>
<evidence type="ECO:0000256" key="2">
    <source>
        <dbReference type="ARBA" id="ARBA00022475"/>
    </source>
</evidence>
<dbReference type="InterPro" id="IPR046357">
    <property type="entry name" value="PPIase_dom_sf"/>
</dbReference>
<comment type="caution">
    <text evidence="13">The sequence shown here is derived from an EMBL/GenBank/DDBJ whole genome shotgun (WGS) entry which is preliminary data.</text>
</comment>
<keyword evidence="14" id="KW-1185">Reference proteome</keyword>
<evidence type="ECO:0000256" key="6">
    <source>
        <dbReference type="ARBA" id="ARBA00023136"/>
    </source>
</evidence>
<protein>
    <recommendedName>
        <fullName evidence="9">Periplasmic chaperone PpiD</fullName>
    </recommendedName>
    <alternativeName>
        <fullName evidence="10">Periplasmic folding chaperone</fullName>
    </alternativeName>
</protein>
<evidence type="ECO:0000256" key="4">
    <source>
        <dbReference type="ARBA" id="ARBA00022692"/>
    </source>
</evidence>
<organism evidence="13 14">
    <name type="scientific">Flavobacterium supellecticarium</name>
    <dbReference type="NCBI Taxonomy" id="2565924"/>
    <lineage>
        <taxon>Bacteria</taxon>
        <taxon>Pseudomonadati</taxon>
        <taxon>Bacteroidota</taxon>
        <taxon>Flavobacteriia</taxon>
        <taxon>Flavobacteriales</taxon>
        <taxon>Flavobacteriaceae</taxon>
        <taxon>Flavobacterium</taxon>
    </lineage>
</organism>
<dbReference type="InterPro" id="IPR052029">
    <property type="entry name" value="PpiD_chaperone"/>
</dbReference>
<evidence type="ECO:0000256" key="7">
    <source>
        <dbReference type="ARBA" id="ARBA00023186"/>
    </source>
</evidence>
<dbReference type="GO" id="GO:0005886">
    <property type="term" value="C:plasma membrane"/>
    <property type="evidence" value="ECO:0007669"/>
    <property type="project" value="UniProtKB-SubCell"/>
</dbReference>
<sequence>MAVLSKIRQRSILLIGVIGFCLLAFVIGDVIQSGGFRQSTRNVGSVNGVDISAQDFLQKVSMAEKNSQGMSNTQASNGVWEQEVKQILLDAEFEKIGLKIGKEQMINVIKQNPNFAQDPRFLNAAGQFDVNKFNEFVASIKSSQPDQWNNWLAYEKQLQQMATEQMYYTMIKAGLVTTKSDGKFAYERENDKVNFDYVAVPYTTINDDEVKVSDSEILDYVKKNPKKYKSENSREIEYVFFENKPSKEDEDEMKKTIEGLLSGRVVYNDKTGTNDTLPGFKGAKNVEEFVNANSDIKYDSSYVAKKDLPLENQEQLFNLSTGEVFGPYIHNGYYCLSKMMGRKGGATAKASHILLSYAGKMPGITRTKEEAKAKAEELLKQAQANPSSFAMLAMTNTDDPGSKQTGGMYDNIQPGQMVKTFNDFVFNNPVGKIGMVETEYGFHVIKVDDKYDAVRLATIAQKIEPSEATADAIYVKATKLEAEAADKDFDKVAKEMGLTVVPAMNVKATDESLPGLQNQRQIVLWAFGKDTKEGAVKKFDNLEGHIIAKLKGKNETGLISLEEAKQTVLPILRNQKKAEKIKAKMQGATLEAVSQKSGAAVNVASNVTIDNPSIPNIGQEPKVVGTAFGLGNGKTSKLIEGQMAVFMIRTKDVVKAPALPNYATYTAKIKTQTQGASSYRVIAALKAAAKIEDNRAALQ</sequence>
<dbReference type="InterPro" id="IPR000297">
    <property type="entry name" value="PPIase_PpiC"/>
</dbReference>